<dbReference type="AlphaFoldDB" id="A0A165YEP4"/>
<proteinExistence type="predicted"/>
<protein>
    <submittedName>
        <fullName evidence="1">Uncharacterized protein</fullName>
    </submittedName>
</protein>
<dbReference type="Proteomes" id="UP000076532">
    <property type="component" value="Unassembled WGS sequence"/>
</dbReference>
<dbReference type="EMBL" id="KV417699">
    <property type="protein sequence ID" value="KZP09481.1"/>
    <property type="molecule type" value="Genomic_DNA"/>
</dbReference>
<evidence type="ECO:0000313" key="1">
    <source>
        <dbReference type="EMBL" id="KZP09481.1"/>
    </source>
</evidence>
<gene>
    <name evidence="1" type="ORF">FIBSPDRAFT_900497</name>
</gene>
<sequence>MNIGGDLTAAGRDSGVVTDTELVGQVDVGGSYGVEAVLQRDDVENRRDSRGHNVVMAPVPRKGSGSYTLCLRAVVNSIGPREFHGRGFELYESNGLSVAISLLRHICTTDSGLNSSGTTLTVSRLWFSFLALIEDGKVREVRYTDVRSIYSGRYLDEAKFVGLRKQIWLLYSCLTLTTSLHKLIFSPLVPLLFNPPRLIVLLRTFGTETHYRLPLCSTSGVVVTSELWELIPKSGRNSEFGVIPELNSRLIPEFMELGSVKVNGEVGWKVGGATNARGGSCAKGAVGGGGRLHS</sequence>
<name>A0A165YEP4_9AGAM</name>
<keyword evidence="2" id="KW-1185">Reference proteome</keyword>
<reference evidence="1 2" key="1">
    <citation type="journal article" date="2016" name="Mol. Biol. Evol.">
        <title>Comparative Genomics of Early-Diverging Mushroom-Forming Fungi Provides Insights into the Origins of Lignocellulose Decay Capabilities.</title>
        <authorList>
            <person name="Nagy L.G."/>
            <person name="Riley R."/>
            <person name="Tritt A."/>
            <person name="Adam C."/>
            <person name="Daum C."/>
            <person name="Floudas D."/>
            <person name="Sun H."/>
            <person name="Yadav J.S."/>
            <person name="Pangilinan J."/>
            <person name="Larsson K.H."/>
            <person name="Matsuura K."/>
            <person name="Barry K."/>
            <person name="Labutti K."/>
            <person name="Kuo R."/>
            <person name="Ohm R.A."/>
            <person name="Bhattacharya S.S."/>
            <person name="Shirouzu T."/>
            <person name="Yoshinaga Y."/>
            <person name="Martin F.M."/>
            <person name="Grigoriev I.V."/>
            <person name="Hibbett D.S."/>
        </authorList>
    </citation>
    <scope>NUCLEOTIDE SEQUENCE [LARGE SCALE GENOMIC DNA]</scope>
    <source>
        <strain evidence="1 2">CBS 109695</strain>
    </source>
</reference>
<evidence type="ECO:0000313" key="2">
    <source>
        <dbReference type="Proteomes" id="UP000076532"/>
    </source>
</evidence>
<accession>A0A165YEP4</accession>
<organism evidence="1 2">
    <name type="scientific">Athelia psychrophila</name>
    <dbReference type="NCBI Taxonomy" id="1759441"/>
    <lineage>
        <taxon>Eukaryota</taxon>
        <taxon>Fungi</taxon>
        <taxon>Dikarya</taxon>
        <taxon>Basidiomycota</taxon>
        <taxon>Agaricomycotina</taxon>
        <taxon>Agaricomycetes</taxon>
        <taxon>Agaricomycetidae</taxon>
        <taxon>Atheliales</taxon>
        <taxon>Atheliaceae</taxon>
        <taxon>Athelia</taxon>
    </lineage>
</organism>